<evidence type="ECO:0000313" key="1">
    <source>
        <dbReference type="EMBL" id="NIZ47610.1"/>
    </source>
</evidence>
<reference evidence="1" key="1">
    <citation type="submission" date="2020-03" db="EMBL/GenBank/DDBJ databases">
        <title>Spirochaetal bacteria isolated from arthropods constitute a novel genus Entomospira genus novum within the order Spirochaetales.</title>
        <authorList>
            <person name="Grana-Miraglia L."/>
            <person name="Sikutova S."/>
            <person name="Fingerle V."/>
            <person name="Sing A."/>
            <person name="Castillo-Ramirez S."/>
            <person name="Margos G."/>
            <person name="Rudolf I."/>
        </authorList>
    </citation>
    <scope>NUCLEOTIDE SEQUENCE</scope>
    <source>
        <strain evidence="1">BR208</strain>
    </source>
</reference>
<dbReference type="RefSeq" id="WP_167704214.1">
    <property type="nucleotide sequence ID" value="NZ_CP118169.1"/>
</dbReference>
<dbReference type="EMBL" id="JAATLK010000002">
    <property type="protein sequence ID" value="NIZ47610.1"/>
    <property type="molecule type" value="Genomic_DNA"/>
</dbReference>
<proteinExistence type="predicted"/>
<evidence type="ECO:0000313" key="2">
    <source>
        <dbReference type="Proteomes" id="UP000752013"/>
    </source>
</evidence>
<dbReference type="Proteomes" id="UP000752013">
    <property type="component" value="Unassembled WGS sequence"/>
</dbReference>
<gene>
    <name evidence="1" type="ORF">HCT46_06770</name>
</gene>
<sequence length="213" mass="24200">MQANIILSSYQQRQPIISQVGKICPLAPAITWSRDLKAGEQYDGWTIPFPMSGSDQELIFREFGLWQSSQGVLLPGRNISSLQRGYHQATTLEPVLVGDRLDGSTVIYAENTLEQRKHTWHVEVIYGNPPPAKDLSAHDYRYYQAILANDADHSDAIIQFIKQLFQHMLPLCTVNGYPLVTAAAQAIFEESLQQCNNAIRQSQERTKEEQWRL</sequence>
<keyword evidence="2" id="KW-1185">Reference proteome</keyword>
<comment type="caution">
    <text evidence="1">The sequence shown here is derived from an EMBL/GenBank/DDBJ whole genome shotgun (WGS) entry which is preliminary data.</text>
</comment>
<dbReference type="AlphaFoldDB" id="A0A968KTF4"/>
<protein>
    <submittedName>
        <fullName evidence="1">Uncharacterized protein</fullName>
    </submittedName>
</protein>
<name>A0A968KTF4_9SPIO</name>
<organism evidence="1 2">
    <name type="scientific">Entomospira nematocerorum</name>
    <dbReference type="NCBI Taxonomy" id="2719987"/>
    <lineage>
        <taxon>Bacteria</taxon>
        <taxon>Pseudomonadati</taxon>
        <taxon>Spirochaetota</taxon>
        <taxon>Spirochaetia</taxon>
        <taxon>Spirochaetales</taxon>
        <taxon>Spirochaetaceae</taxon>
        <taxon>Entomospira</taxon>
    </lineage>
</organism>
<accession>A0A968KTF4</accession>